<dbReference type="PROSITE" id="PS51808">
    <property type="entry name" value="CHCH"/>
    <property type="match status" value="1"/>
</dbReference>
<organism evidence="2 3">
    <name type="scientific">Blepharisma stoltei</name>
    <dbReference type="NCBI Taxonomy" id="1481888"/>
    <lineage>
        <taxon>Eukaryota</taxon>
        <taxon>Sar</taxon>
        <taxon>Alveolata</taxon>
        <taxon>Ciliophora</taxon>
        <taxon>Postciliodesmatophora</taxon>
        <taxon>Heterotrichea</taxon>
        <taxon>Heterotrichida</taxon>
        <taxon>Blepharismidae</taxon>
        <taxon>Blepharisma</taxon>
    </lineage>
</organism>
<dbReference type="EMBL" id="CAJZBQ010000005">
    <property type="protein sequence ID" value="CAG9312113.1"/>
    <property type="molecule type" value="Genomic_DNA"/>
</dbReference>
<comment type="caution">
    <text evidence="2">The sequence shown here is derived from an EMBL/GenBank/DDBJ whole genome shotgun (WGS) entry which is preliminary data.</text>
</comment>
<evidence type="ECO:0000313" key="3">
    <source>
        <dbReference type="Proteomes" id="UP001162131"/>
    </source>
</evidence>
<reference evidence="2" key="1">
    <citation type="submission" date="2021-09" db="EMBL/GenBank/DDBJ databases">
        <authorList>
            <consortium name="AG Swart"/>
            <person name="Singh M."/>
            <person name="Singh A."/>
            <person name="Seah K."/>
            <person name="Emmerich C."/>
        </authorList>
    </citation>
    <scope>NUCLEOTIDE SEQUENCE</scope>
    <source>
        <strain evidence="2">ATCC30299</strain>
    </source>
</reference>
<dbReference type="Pfam" id="PF16860">
    <property type="entry name" value="CX9C"/>
    <property type="match status" value="1"/>
</dbReference>
<accession>A0AAU9IUW7</accession>
<dbReference type="AlphaFoldDB" id="A0AAU9IUW7"/>
<protein>
    <recommendedName>
        <fullName evidence="1">IMS import disulfide relay-system CHCH-CHCH-like Cx9C domain-containing protein</fullName>
    </recommendedName>
</protein>
<evidence type="ECO:0000259" key="1">
    <source>
        <dbReference type="Pfam" id="PF16860"/>
    </source>
</evidence>
<dbReference type="InterPro" id="IPR031731">
    <property type="entry name" value="CX9C"/>
</dbReference>
<proteinExistence type="predicted"/>
<feature type="domain" description="IMS import disulfide relay-system CHCH-CHCH-like Cx9C" evidence="1">
    <location>
        <begin position="44"/>
        <end position="78"/>
    </location>
</feature>
<keyword evidence="3" id="KW-1185">Reference proteome</keyword>
<evidence type="ECO:0000313" key="2">
    <source>
        <dbReference type="EMBL" id="CAG9312113.1"/>
    </source>
</evidence>
<sequence>MAERNRFKYMRFNKEGRTSQLDEENVTFARNDESSPRQIVYKNECPKEFENFKNCMTEHDNRLSECAHQNSDLEHCGKKAFSLINAMTESYDYHKGLHRKDENS</sequence>
<gene>
    <name evidence="2" type="ORF">BSTOLATCC_MIC5363</name>
</gene>
<dbReference type="Proteomes" id="UP001162131">
    <property type="component" value="Unassembled WGS sequence"/>
</dbReference>
<name>A0AAU9IUW7_9CILI</name>